<evidence type="ECO:0000313" key="3">
    <source>
        <dbReference type="Proteomes" id="UP000215509"/>
    </source>
</evidence>
<protein>
    <recommendedName>
        <fullName evidence="1">Response receiver domain-containing protein</fullName>
    </recommendedName>
</protein>
<dbReference type="AlphaFoldDB" id="A0A229US92"/>
<evidence type="ECO:0000259" key="1">
    <source>
        <dbReference type="Pfam" id="PF19192"/>
    </source>
</evidence>
<keyword evidence="3" id="KW-1185">Reference proteome</keyword>
<sequence>MLDTIDPKVINIAREYFKDILYVDDAIKKPTDLKNVIELANNESAAASETVNSVQEQPVTRRPVTYSVDTQVNQTTSEQQMESNQSVLEANEILEDYFDAFEIIYNLNSNGNKVSPFFFEGDHQVETVVSLIEQSHLTILDWELDQTGGETTLNILESVFRNTGRLKLLVVYTKNPLQASKMIRDKFTSKIVDYTQIKVEESTIDIFDLHDAFVLVCKKRELPSNRLKDTFIELLIRKFGMFPFAFFDSINKIVGETATVLKQFSHPFENTILLQLQSSGVSATDYAKVISKMITNHINKVIDVDSVIFDEITEQWKKNIGIMLALDDEKLLELLSRKLNILEQAQNNRTNGKKNRKFISSIKQISVEKWREIFTLMCRLNLIDAASLDPAINIIIEQVIIISSEREFAKNTELVNLCGDNQTLKEQCIALYRTNVKRDVTAWLRPILPSILLALIADRGTTHFSKTIVDLVHLMKVIEYKERRLDNIDTIIENNNIVNYFNSGDVLINGDKLLLCISPSCDVFRPEKVDNMLKFVTGKRIDSDSAFLQLKTYEHLTILPNHENPEKLMCALWNFSVTEVHNIEELGNYTRPYRLEPGYIQQIMNKYIAYQSRTGVDELFVKDTSSLRNFYVFN</sequence>
<accession>A0A229US92</accession>
<name>A0A229US92_9BACL</name>
<dbReference type="Proteomes" id="UP000215509">
    <property type="component" value="Unassembled WGS sequence"/>
</dbReference>
<dbReference type="EMBL" id="NMQW01000016">
    <property type="protein sequence ID" value="OXM86264.1"/>
    <property type="molecule type" value="Genomic_DNA"/>
</dbReference>
<evidence type="ECO:0000313" key="2">
    <source>
        <dbReference type="EMBL" id="OXM86264.1"/>
    </source>
</evidence>
<reference evidence="2 3" key="1">
    <citation type="submission" date="2017-07" db="EMBL/GenBank/DDBJ databases">
        <title>Genome sequencing and assembly of Paenibacillus rigui.</title>
        <authorList>
            <person name="Mayilraj S."/>
        </authorList>
    </citation>
    <scope>NUCLEOTIDE SEQUENCE [LARGE SCALE GENOMIC DNA]</scope>
    <source>
        <strain evidence="2 3">JCM 16352</strain>
    </source>
</reference>
<dbReference type="InterPro" id="IPR043834">
    <property type="entry name" value="REC"/>
</dbReference>
<dbReference type="RefSeq" id="WP_094014912.1">
    <property type="nucleotide sequence ID" value="NZ_NMQW01000016.1"/>
</dbReference>
<dbReference type="Pfam" id="PF19192">
    <property type="entry name" value="Response_reg_2"/>
    <property type="match status" value="1"/>
</dbReference>
<comment type="caution">
    <text evidence="2">The sequence shown here is derived from an EMBL/GenBank/DDBJ whole genome shotgun (WGS) entry which is preliminary data.</text>
</comment>
<proteinExistence type="predicted"/>
<dbReference type="OrthoDB" id="2667022at2"/>
<organism evidence="2 3">
    <name type="scientific">Paenibacillus rigui</name>
    <dbReference type="NCBI Taxonomy" id="554312"/>
    <lineage>
        <taxon>Bacteria</taxon>
        <taxon>Bacillati</taxon>
        <taxon>Bacillota</taxon>
        <taxon>Bacilli</taxon>
        <taxon>Bacillales</taxon>
        <taxon>Paenibacillaceae</taxon>
        <taxon>Paenibacillus</taxon>
    </lineage>
</organism>
<gene>
    <name evidence="2" type="ORF">CF651_11015</name>
</gene>
<feature type="domain" description="Response receiver" evidence="1">
    <location>
        <begin position="16"/>
        <end position="222"/>
    </location>
</feature>